<name>A0A6G0VUN9_APHCR</name>
<sequence length="183" mass="21252">FQNLVLTALNKIKYEISNLNSTMNIQQSTINSFDKFLKNTGQTIASQISNQNTSVTLDDMFPIRTEEELEIFEEKIKGDKIFRNTANKLMKLTKHQKFSMLIGIKDIGDSTRRLMSKMFVDEVLCNYSLLGFKKKKNFSQLSTYRLLIDTIRLNPKFQNKLDKEIDVPLATWLSHAKFRLQSS</sequence>
<keyword evidence="3" id="KW-1185">Reference proteome</keyword>
<evidence type="ECO:0000313" key="3">
    <source>
        <dbReference type="Proteomes" id="UP000478052"/>
    </source>
</evidence>
<dbReference type="EMBL" id="VUJU01011671">
    <property type="protein sequence ID" value="KAF0710384.1"/>
    <property type="molecule type" value="Genomic_DNA"/>
</dbReference>
<evidence type="ECO:0000259" key="1">
    <source>
        <dbReference type="Pfam" id="PF16064"/>
    </source>
</evidence>
<proteinExistence type="predicted"/>
<reference evidence="2 3" key="1">
    <citation type="submission" date="2019-08" db="EMBL/GenBank/DDBJ databases">
        <title>Whole genome of Aphis craccivora.</title>
        <authorList>
            <person name="Voronova N.V."/>
            <person name="Shulinski R.S."/>
            <person name="Bandarenka Y.V."/>
            <person name="Zhorov D.G."/>
            <person name="Warner D."/>
        </authorList>
    </citation>
    <scope>NUCLEOTIDE SEQUENCE [LARGE SCALE GENOMIC DNA]</scope>
    <source>
        <strain evidence="2">180601</strain>
        <tissue evidence="2">Whole Body</tissue>
    </source>
</reference>
<dbReference type="Pfam" id="PF16064">
    <property type="entry name" value="DUF4806"/>
    <property type="match status" value="1"/>
</dbReference>
<evidence type="ECO:0000313" key="2">
    <source>
        <dbReference type="EMBL" id="KAF0710384.1"/>
    </source>
</evidence>
<gene>
    <name evidence="2" type="ORF">FWK35_00035415</name>
</gene>
<dbReference type="Proteomes" id="UP000478052">
    <property type="component" value="Unassembled WGS sequence"/>
</dbReference>
<dbReference type="AlphaFoldDB" id="A0A6G0VUN9"/>
<feature type="non-terminal residue" evidence="2">
    <location>
        <position position="1"/>
    </location>
</feature>
<comment type="caution">
    <text evidence="2">The sequence shown here is derived from an EMBL/GenBank/DDBJ whole genome shotgun (WGS) entry which is preliminary data.</text>
</comment>
<protein>
    <submittedName>
        <fullName evidence="2">DUF4806 domain-containing protein</fullName>
    </submittedName>
</protein>
<accession>A0A6G0VUN9</accession>
<feature type="domain" description="DUF4806" evidence="1">
    <location>
        <begin position="60"/>
        <end position="142"/>
    </location>
</feature>
<organism evidence="2 3">
    <name type="scientific">Aphis craccivora</name>
    <name type="common">Cowpea aphid</name>
    <dbReference type="NCBI Taxonomy" id="307492"/>
    <lineage>
        <taxon>Eukaryota</taxon>
        <taxon>Metazoa</taxon>
        <taxon>Ecdysozoa</taxon>
        <taxon>Arthropoda</taxon>
        <taxon>Hexapoda</taxon>
        <taxon>Insecta</taxon>
        <taxon>Pterygota</taxon>
        <taxon>Neoptera</taxon>
        <taxon>Paraneoptera</taxon>
        <taxon>Hemiptera</taxon>
        <taxon>Sternorrhyncha</taxon>
        <taxon>Aphidomorpha</taxon>
        <taxon>Aphidoidea</taxon>
        <taxon>Aphididae</taxon>
        <taxon>Aphidini</taxon>
        <taxon>Aphis</taxon>
        <taxon>Aphis</taxon>
    </lineage>
</organism>
<dbReference type="InterPro" id="IPR032071">
    <property type="entry name" value="DUF4806"/>
</dbReference>
<dbReference type="OrthoDB" id="6630778at2759"/>